<evidence type="ECO:0000256" key="4">
    <source>
        <dbReference type="ARBA" id="ARBA00023002"/>
    </source>
</evidence>
<dbReference type="Proteomes" id="UP000249616">
    <property type="component" value="Chromosome"/>
</dbReference>
<evidence type="ECO:0000256" key="3">
    <source>
        <dbReference type="ARBA" id="ARBA00022827"/>
    </source>
</evidence>
<evidence type="ECO:0000256" key="1">
    <source>
        <dbReference type="ARBA" id="ARBA00001974"/>
    </source>
</evidence>
<proteinExistence type="predicted"/>
<name>A0A2Z4J942_9ACTN</name>
<feature type="domain" description="FAD-binding" evidence="6">
    <location>
        <begin position="5"/>
        <end position="206"/>
    </location>
</feature>
<dbReference type="InterPro" id="IPR036188">
    <property type="entry name" value="FAD/NAD-bd_sf"/>
</dbReference>
<protein>
    <submittedName>
        <fullName evidence="7">3-hydroxybenzoate 6-hydroxylase</fullName>
    </submittedName>
</protein>
<dbReference type="PANTHER" id="PTHR13789">
    <property type="entry name" value="MONOOXYGENASE"/>
    <property type="match status" value="1"/>
</dbReference>
<evidence type="ECO:0000256" key="5">
    <source>
        <dbReference type="ARBA" id="ARBA00023033"/>
    </source>
</evidence>
<dbReference type="Pfam" id="PF01494">
    <property type="entry name" value="FAD_binding_3"/>
    <property type="match status" value="1"/>
</dbReference>
<dbReference type="KEGG" id="scad:DN051_36950"/>
<gene>
    <name evidence="7" type="ORF">DN051_36950</name>
</gene>
<keyword evidence="2" id="KW-0285">Flavoprotein</keyword>
<keyword evidence="4" id="KW-0560">Oxidoreductase</keyword>
<dbReference type="Gene3D" id="3.50.50.60">
    <property type="entry name" value="FAD/NAD(P)-binding domain"/>
    <property type="match status" value="1"/>
</dbReference>
<keyword evidence="5" id="KW-0503">Monooxygenase</keyword>
<dbReference type="SUPFAM" id="SSF54373">
    <property type="entry name" value="FAD-linked reductases, C-terminal domain"/>
    <property type="match status" value="1"/>
</dbReference>
<dbReference type="SUPFAM" id="SSF51905">
    <property type="entry name" value="FAD/NAD(P)-binding domain"/>
    <property type="match status" value="1"/>
</dbReference>
<evidence type="ECO:0000259" key="6">
    <source>
        <dbReference type="Pfam" id="PF01494"/>
    </source>
</evidence>
<dbReference type="InterPro" id="IPR050493">
    <property type="entry name" value="FAD-dep_Monooxygenase_BioMet"/>
</dbReference>
<organism evidence="7 8">
    <name type="scientific">Streptomyces cadmiisoli</name>
    <dbReference type="NCBI Taxonomy" id="2184053"/>
    <lineage>
        <taxon>Bacteria</taxon>
        <taxon>Bacillati</taxon>
        <taxon>Actinomycetota</taxon>
        <taxon>Actinomycetes</taxon>
        <taxon>Kitasatosporales</taxon>
        <taxon>Streptomycetaceae</taxon>
        <taxon>Streptomyces</taxon>
        <taxon>Streptomyces aurantiacus group</taxon>
    </lineage>
</organism>
<keyword evidence="3" id="KW-0274">FAD</keyword>
<evidence type="ECO:0000313" key="8">
    <source>
        <dbReference type="Proteomes" id="UP000249616"/>
    </source>
</evidence>
<sequence>MNTHSEVLVVGGGIGGLAVAHNLARSGYGVRLLERADHFGEVGAGLQLAPNATRLLRDWGLLDAVVERGVLPDRLVLRDAVDGRLLTSLDLGDEFRRRYQAPYVVVHRSDLHDVLLTACREAGVELLTGHEVTDVRPHADRAEIMCADGSGFTADVALGLDGVDSGLRGTLVADEKIDSGFVAYRGTMAAADAPDTVDLRSVVAWLGPDCHLVQYPLRRGELVNQVAVFRVNGEPGALDAVFAACCPAVRAGLGALWRDRHWPMTDRLPTTGWSQGRLGILGDAAHPMLQYLAQGACQALEDAQVFTDQAVKHSADWPAALEATERIRAPRTARIQRTARVWGEIWHVDGTARLLRNELLRTRAAPDRSHIDWLYGV</sequence>
<dbReference type="PRINTS" id="PR00420">
    <property type="entry name" value="RNGMNOXGNASE"/>
</dbReference>
<dbReference type="GO" id="GO:0004497">
    <property type="term" value="F:monooxygenase activity"/>
    <property type="evidence" value="ECO:0007669"/>
    <property type="project" value="UniProtKB-KW"/>
</dbReference>
<dbReference type="AlphaFoldDB" id="A0A2Z4J942"/>
<keyword evidence="8" id="KW-1185">Reference proteome</keyword>
<dbReference type="RefSeq" id="WP_112441100.1">
    <property type="nucleotide sequence ID" value="NZ_CP030073.1"/>
</dbReference>
<dbReference type="InterPro" id="IPR002938">
    <property type="entry name" value="FAD-bd"/>
</dbReference>
<dbReference type="EMBL" id="CP030073">
    <property type="protein sequence ID" value="AWW41569.1"/>
    <property type="molecule type" value="Genomic_DNA"/>
</dbReference>
<evidence type="ECO:0000256" key="2">
    <source>
        <dbReference type="ARBA" id="ARBA00022630"/>
    </source>
</evidence>
<reference evidence="7 8" key="1">
    <citation type="journal article" date="2019" name="Int. J. Syst. Evol. Microbiol.">
        <title>Streptomyces cadmiisoli sp. nov., a novel actinomycete isolated from cadmium-contaminated soil.</title>
        <authorList>
            <person name="Li K."/>
            <person name="Tang X."/>
            <person name="Zhao J."/>
            <person name="Guo Y."/>
            <person name="Tang Y."/>
            <person name="Gao J."/>
        </authorList>
    </citation>
    <scope>NUCLEOTIDE SEQUENCE [LARGE SCALE GENOMIC DNA]</scope>
    <source>
        <strain evidence="7 8">ZFG47</strain>
    </source>
</reference>
<dbReference type="PANTHER" id="PTHR13789:SF318">
    <property type="entry name" value="GERANYLGERANYL DIPHOSPHATE REDUCTASE"/>
    <property type="match status" value="1"/>
</dbReference>
<evidence type="ECO:0000313" key="7">
    <source>
        <dbReference type="EMBL" id="AWW41569.1"/>
    </source>
</evidence>
<accession>A0A2Z4J942</accession>
<comment type="cofactor">
    <cofactor evidence="1">
        <name>FAD</name>
        <dbReference type="ChEBI" id="CHEBI:57692"/>
    </cofactor>
</comment>
<dbReference type="GO" id="GO:0071949">
    <property type="term" value="F:FAD binding"/>
    <property type="evidence" value="ECO:0007669"/>
    <property type="project" value="InterPro"/>
</dbReference>